<feature type="region of interest" description="Disordered" evidence="1">
    <location>
        <begin position="175"/>
        <end position="213"/>
    </location>
</feature>
<gene>
    <name evidence="2" type="ORF">BPS26883_03460</name>
</gene>
<organism evidence="2 3">
    <name type="scientific">Burkholderia pseudomultivorans</name>
    <dbReference type="NCBI Taxonomy" id="1207504"/>
    <lineage>
        <taxon>Bacteria</taxon>
        <taxon>Pseudomonadati</taxon>
        <taxon>Pseudomonadota</taxon>
        <taxon>Betaproteobacteria</taxon>
        <taxon>Burkholderiales</taxon>
        <taxon>Burkholderiaceae</taxon>
        <taxon>Burkholderia</taxon>
        <taxon>Burkholderia cepacia complex</taxon>
    </lineage>
</organism>
<dbReference type="GeneID" id="93170490"/>
<dbReference type="EMBL" id="CABVPP010000024">
    <property type="protein sequence ID" value="VWB72759.1"/>
    <property type="molecule type" value="Genomic_DNA"/>
</dbReference>
<reference evidence="2 3" key="1">
    <citation type="submission" date="2019-09" db="EMBL/GenBank/DDBJ databases">
        <authorList>
            <person name="Depoorter E."/>
        </authorList>
    </citation>
    <scope>NUCLEOTIDE SEQUENCE [LARGE SCALE GENOMIC DNA]</scope>
    <source>
        <strain evidence="2">LMG 26883</strain>
    </source>
</reference>
<dbReference type="RefSeq" id="WP_174902904.1">
    <property type="nucleotide sequence ID" value="NZ_CABVPP010000024.1"/>
</dbReference>
<evidence type="ECO:0000313" key="2">
    <source>
        <dbReference type="EMBL" id="VWB72759.1"/>
    </source>
</evidence>
<accession>A0A6P2M2F7</accession>
<name>A0A6P2M2F7_9BURK</name>
<protein>
    <recommendedName>
        <fullName evidence="4">Plasmid replication protein RepL domain-containing protein</fullName>
    </recommendedName>
</protein>
<sequence length="245" mass="28893">MDNNNKYKENPSIAQAMVNTKKGAKPIFNQGSGTDFSVYSHNSEEMKSIALDFVSKKVVDRDKFIKIYIHSLPVLSELKNSTKILFQYILMSLSEEVGKDQIYMSYDDYSVNVSQWPLMAKVSRTTYFSCINELLAKGVIYKSYKTNIYFINIAYIFNGDRLTFIEEYTLKKENDSKQVSQKEETDEELEKRFNERKFRFSEPEEKSEDEISEMDYKKMNDEVLDRVPLKELEKYPFNNSQWEDL</sequence>
<proteinExistence type="predicted"/>
<evidence type="ECO:0008006" key="4">
    <source>
        <dbReference type="Google" id="ProtNLM"/>
    </source>
</evidence>
<evidence type="ECO:0000256" key="1">
    <source>
        <dbReference type="SAM" id="MobiDB-lite"/>
    </source>
</evidence>
<dbReference type="Proteomes" id="UP000494162">
    <property type="component" value="Unassembled WGS sequence"/>
</dbReference>
<dbReference type="AlphaFoldDB" id="A0A6P2M2F7"/>
<evidence type="ECO:0000313" key="3">
    <source>
        <dbReference type="Proteomes" id="UP000494162"/>
    </source>
</evidence>
<feature type="compositionally biased region" description="Basic and acidic residues" evidence="1">
    <location>
        <begin position="175"/>
        <end position="204"/>
    </location>
</feature>